<sequence length="314" mass="34232">MQVTLEPVFLDRFRAALCRLGCADDRLLCAVSGGPDSLALLLLAQQALPGKLVAVTVDHQLRPESAGEAKIVAEICRNLDIPHIILTPDAKISGNLQSSARTARYTLLERAADAQNCKHIATAHHADDQLETLLMRLARGSGVDGLSSIRARNGRVIRPVLEFTKAELAEICSIAGIQAVDDPSNANIDFDRVAMRNWLSSTQHPFSAPRALRTARALADASDALAWMTDTLAAQRINQVNDVIICKASGLPRELKRRLLIRCIRTMDINIAPRGEAIDRLLADLENARTAMIGNIKCLGGDDWQFSKAPPRRS</sequence>
<dbReference type="InterPro" id="IPR014729">
    <property type="entry name" value="Rossmann-like_a/b/a_fold"/>
</dbReference>
<keyword evidence="2 6" id="KW-0819">tRNA processing</keyword>
<keyword evidence="9" id="KW-1185">Reference proteome</keyword>
<comment type="subcellular location">
    <subcellularLocation>
        <location evidence="6">Cytoplasm</location>
    </subcellularLocation>
</comment>
<gene>
    <name evidence="6 8" type="primary">tilS</name>
    <name evidence="8" type="ORF">D7D48_01570</name>
</gene>
<dbReference type="HAMAP" id="MF_01161">
    <property type="entry name" value="tRNA_Ile_lys_synt"/>
    <property type="match status" value="1"/>
</dbReference>
<proteinExistence type="inferred from homology"/>
<dbReference type="EMBL" id="RWJI01000001">
    <property type="protein sequence ID" value="RRQ51617.1"/>
    <property type="molecule type" value="Genomic_DNA"/>
</dbReference>
<dbReference type="GO" id="GO:0005737">
    <property type="term" value="C:cytoplasm"/>
    <property type="evidence" value="ECO:0007669"/>
    <property type="project" value="UniProtKB-SubCell"/>
</dbReference>
<evidence type="ECO:0000313" key="9">
    <source>
        <dbReference type="Proteomes" id="UP000268553"/>
    </source>
</evidence>
<protein>
    <recommendedName>
        <fullName evidence="6">tRNA(Ile)-lysidine synthase</fullName>
        <ecNumber evidence="6">6.3.4.19</ecNumber>
    </recommendedName>
    <alternativeName>
        <fullName evidence="6">tRNA(Ile)-2-lysyl-cytidine synthase</fullName>
    </alternativeName>
    <alternativeName>
        <fullName evidence="6">tRNA(Ile)-lysidine synthetase</fullName>
    </alternativeName>
</protein>
<keyword evidence="6" id="KW-0963">Cytoplasm</keyword>
<dbReference type="GO" id="GO:0032267">
    <property type="term" value="F:tRNA(Ile)-lysidine synthase activity"/>
    <property type="evidence" value="ECO:0007669"/>
    <property type="project" value="UniProtKB-EC"/>
</dbReference>
<dbReference type="EC" id="6.3.4.19" evidence="6"/>
<evidence type="ECO:0000256" key="3">
    <source>
        <dbReference type="ARBA" id="ARBA00022741"/>
    </source>
</evidence>
<evidence type="ECO:0000256" key="4">
    <source>
        <dbReference type="ARBA" id="ARBA00022840"/>
    </source>
</evidence>
<dbReference type="PANTHER" id="PTHR43033:SF1">
    <property type="entry name" value="TRNA(ILE)-LYSIDINE SYNTHASE-RELATED"/>
    <property type="match status" value="1"/>
</dbReference>
<dbReference type="InterPro" id="IPR012094">
    <property type="entry name" value="tRNA_Ile_lys_synt"/>
</dbReference>
<dbReference type="Proteomes" id="UP000268553">
    <property type="component" value="Unassembled WGS sequence"/>
</dbReference>
<name>A0A3R8WJT7_9SPHN</name>
<dbReference type="Pfam" id="PF01171">
    <property type="entry name" value="ATP_bind_3"/>
    <property type="match status" value="1"/>
</dbReference>
<evidence type="ECO:0000259" key="7">
    <source>
        <dbReference type="Pfam" id="PF01171"/>
    </source>
</evidence>
<dbReference type="PANTHER" id="PTHR43033">
    <property type="entry name" value="TRNA(ILE)-LYSIDINE SYNTHASE-RELATED"/>
    <property type="match status" value="1"/>
</dbReference>
<evidence type="ECO:0000256" key="5">
    <source>
        <dbReference type="ARBA" id="ARBA00048539"/>
    </source>
</evidence>
<comment type="similarity">
    <text evidence="6">Belongs to the tRNA(Ile)-lysidine synthase family.</text>
</comment>
<keyword evidence="4 6" id="KW-0067">ATP-binding</keyword>
<organism evidence="8 9">
    <name type="scientific">Sphingorhabdus wooponensis</name>
    <dbReference type="NCBI Taxonomy" id="940136"/>
    <lineage>
        <taxon>Bacteria</taxon>
        <taxon>Pseudomonadati</taxon>
        <taxon>Pseudomonadota</taxon>
        <taxon>Alphaproteobacteria</taxon>
        <taxon>Sphingomonadales</taxon>
        <taxon>Sphingomonadaceae</taxon>
        <taxon>Sphingorhabdus</taxon>
    </lineage>
</organism>
<dbReference type="AlphaFoldDB" id="A0A3R8WJT7"/>
<feature type="domain" description="tRNA(Ile)-lysidine/2-thiocytidine synthase N-terminal" evidence="7">
    <location>
        <begin position="27"/>
        <end position="197"/>
    </location>
</feature>
<comment type="domain">
    <text evidence="6">The N-terminal region contains the highly conserved SGGXDS motif, predicted to be a P-loop motif involved in ATP binding.</text>
</comment>
<dbReference type="InterPro" id="IPR012795">
    <property type="entry name" value="tRNA_Ile_lys_synt_N"/>
</dbReference>
<dbReference type="CDD" id="cd01992">
    <property type="entry name" value="TilS_N"/>
    <property type="match status" value="1"/>
</dbReference>
<dbReference type="GO" id="GO:0006400">
    <property type="term" value="P:tRNA modification"/>
    <property type="evidence" value="ECO:0007669"/>
    <property type="project" value="UniProtKB-UniRule"/>
</dbReference>
<comment type="catalytic activity">
    <reaction evidence="5 6">
        <text>cytidine(34) in tRNA(Ile2) + L-lysine + ATP = lysidine(34) in tRNA(Ile2) + AMP + diphosphate + H(+)</text>
        <dbReference type="Rhea" id="RHEA:43744"/>
        <dbReference type="Rhea" id="RHEA-COMP:10625"/>
        <dbReference type="Rhea" id="RHEA-COMP:10670"/>
        <dbReference type="ChEBI" id="CHEBI:15378"/>
        <dbReference type="ChEBI" id="CHEBI:30616"/>
        <dbReference type="ChEBI" id="CHEBI:32551"/>
        <dbReference type="ChEBI" id="CHEBI:33019"/>
        <dbReference type="ChEBI" id="CHEBI:82748"/>
        <dbReference type="ChEBI" id="CHEBI:83665"/>
        <dbReference type="ChEBI" id="CHEBI:456215"/>
        <dbReference type="EC" id="6.3.4.19"/>
    </reaction>
</comment>
<reference evidence="8 9" key="1">
    <citation type="submission" date="2018-12" db="EMBL/GenBank/DDBJ databases">
        <authorList>
            <person name="Kim S.-J."/>
            <person name="Jung G.-Y."/>
        </authorList>
    </citation>
    <scope>NUCLEOTIDE SEQUENCE [LARGE SCALE GENOMIC DNA]</scope>
    <source>
        <strain evidence="8 9">03SU3-P</strain>
    </source>
</reference>
<dbReference type="Gene3D" id="3.40.50.620">
    <property type="entry name" value="HUPs"/>
    <property type="match status" value="1"/>
</dbReference>
<dbReference type="RefSeq" id="WP_125229630.1">
    <property type="nucleotide sequence ID" value="NZ_RWJI01000001.1"/>
</dbReference>
<evidence type="ECO:0000256" key="2">
    <source>
        <dbReference type="ARBA" id="ARBA00022694"/>
    </source>
</evidence>
<dbReference type="OrthoDB" id="9807403at2"/>
<dbReference type="GO" id="GO:0005524">
    <property type="term" value="F:ATP binding"/>
    <property type="evidence" value="ECO:0007669"/>
    <property type="project" value="UniProtKB-UniRule"/>
</dbReference>
<evidence type="ECO:0000256" key="1">
    <source>
        <dbReference type="ARBA" id="ARBA00022598"/>
    </source>
</evidence>
<evidence type="ECO:0000313" key="8">
    <source>
        <dbReference type="EMBL" id="RRQ51617.1"/>
    </source>
</evidence>
<dbReference type="SUPFAM" id="SSF52402">
    <property type="entry name" value="Adenine nucleotide alpha hydrolases-like"/>
    <property type="match status" value="1"/>
</dbReference>
<dbReference type="InterPro" id="IPR011063">
    <property type="entry name" value="TilS/TtcA_N"/>
</dbReference>
<comment type="caution">
    <text evidence="8">The sequence shown here is derived from an EMBL/GenBank/DDBJ whole genome shotgun (WGS) entry which is preliminary data.</text>
</comment>
<keyword evidence="1 6" id="KW-0436">Ligase</keyword>
<comment type="function">
    <text evidence="6">Ligates lysine onto the cytidine present at position 34 of the AUA codon-specific tRNA(Ile) that contains the anticodon CAU, in an ATP-dependent manner. Cytidine is converted to lysidine, thus changing the amino acid specificity of the tRNA from methionine to isoleucine.</text>
</comment>
<keyword evidence="3 6" id="KW-0547">Nucleotide-binding</keyword>
<feature type="binding site" evidence="6">
    <location>
        <begin position="32"/>
        <end position="37"/>
    </location>
    <ligand>
        <name>ATP</name>
        <dbReference type="ChEBI" id="CHEBI:30616"/>
    </ligand>
</feature>
<evidence type="ECO:0000256" key="6">
    <source>
        <dbReference type="HAMAP-Rule" id="MF_01161"/>
    </source>
</evidence>
<accession>A0A3R8WJT7</accession>
<dbReference type="NCBIfam" id="TIGR02432">
    <property type="entry name" value="lysidine_TilS_N"/>
    <property type="match status" value="1"/>
</dbReference>